<sequence length="95" mass="11028">MNVDAAELARRKHALDLLAARDSEIGERAKLRVANIYGPNATSSLDNYDFGDSFAKLDQVSRRVDWVHQNWLRPIRLIYRFIPKPIRFAIKKLFS</sequence>
<evidence type="ECO:0000313" key="2">
    <source>
        <dbReference type="EMBL" id="CAB4960903.1"/>
    </source>
</evidence>
<dbReference type="EMBL" id="CAFBMJ010000016">
    <property type="protein sequence ID" value="CAB4895496.1"/>
    <property type="molecule type" value="Genomic_DNA"/>
</dbReference>
<reference evidence="1" key="1">
    <citation type="submission" date="2020-05" db="EMBL/GenBank/DDBJ databases">
        <authorList>
            <person name="Chiriac C."/>
            <person name="Salcher M."/>
            <person name="Ghai R."/>
            <person name="Kavagutti S V."/>
        </authorList>
    </citation>
    <scope>NUCLEOTIDE SEQUENCE</scope>
</reference>
<dbReference type="AlphaFoldDB" id="A0A6J7FJ84"/>
<evidence type="ECO:0000313" key="1">
    <source>
        <dbReference type="EMBL" id="CAB4895496.1"/>
    </source>
</evidence>
<gene>
    <name evidence="1" type="ORF">UFOPK3573_00365</name>
    <name evidence="2" type="ORF">UFOPK3879_00603</name>
</gene>
<organism evidence="1">
    <name type="scientific">freshwater metagenome</name>
    <dbReference type="NCBI Taxonomy" id="449393"/>
    <lineage>
        <taxon>unclassified sequences</taxon>
        <taxon>metagenomes</taxon>
        <taxon>ecological metagenomes</taxon>
    </lineage>
</organism>
<protein>
    <submittedName>
        <fullName evidence="1">Unannotated protein</fullName>
    </submittedName>
</protein>
<proteinExistence type="predicted"/>
<accession>A0A6J7FJ84</accession>
<name>A0A6J7FJ84_9ZZZZ</name>
<dbReference type="EMBL" id="CAFBNR010000021">
    <property type="protein sequence ID" value="CAB4960903.1"/>
    <property type="molecule type" value="Genomic_DNA"/>
</dbReference>